<dbReference type="Gene3D" id="3.40.1050.10">
    <property type="entry name" value="Carbonic anhydrase"/>
    <property type="match status" value="1"/>
</dbReference>
<proteinExistence type="inferred from homology"/>
<gene>
    <name evidence="9" type="ORF">OXX778_LOCUS13921</name>
</gene>
<organism evidence="9 10">
    <name type="scientific">Brachionus calyciflorus</name>
    <dbReference type="NCBI Taxonomy" id="104777"/>
    <lineage>
        <taxon>Eukaryota</taxon>
        <taxon>Metazoa</taxon>
        <taxon>Spiralia</taxon>
        <taxon>Gnathifera</taxon>
        <taxon>Rotifera</taxon>
        <taxon>Eurotatoria</taxon>
        <taxon>Monogononta</taxon>
        <taxon>Pseudotrocha</taxon>
        <taxon>Ploima</taxon>
        <taxon>Brachionidae</taxon>
        <taxon>Brachionus</taxon>
    </lineage>
</organism>
<name>A0A814D7R7_9BILA</name>
<reference evidence="9" key="1">
    <citation type="submission" date="2021-02" db="EMBL/GenBank/DDBJ databases">
        <authorList>
            <person name="Nowell W R."/>
        </authorList>
    </citation>
    <scope>NUCLEOTIDE SEQUENCE</scope>
    <source>
        <strain evidence="9">Ploen Becks lab</strain>
    </source>
</reference>
<evidence type="ECO:0000256" key="6">
    <source>
        <dbReference type="ARBA" id="ARBA00048348"/>
    </source>
</evidence>
<protein>
    <recommendedName>
        <fullName evidence="2 8">Carbonic anhydrase</fullName>
        <ecNumber evidence="2 8">4.2.1.1</ecNumber>
    </recommendedName>
    <alternativeName>
        <fullName evidence="8">Carbonate dehydratase</fullName>
    </alternativeName>
</protein>
<dbReference type="Proteomes" id="UP000663879">
    <property type="component" value="Unassembled WGS sequence"/>
</dbReference>
<accession>A0A814D7R7</accession>
<dbReference type="AlphaFoldDB" id="A0A814D7R7"/>
<dbReference type="InterPro" id="IPR036874">
    <property type="entry name" value="Carbonic_anhydrase_sf"/>
</dbReference>
<evidence type="ECO:0000256" key="7">
    <source>
        <dbReference type="PIRSR" id="PIRSR601765-1"/>
    </source>
</evidence>
<evidence type="ECO:0000256" key="1">
    <source>
        <dbReference type="ARBA" id="ARBA00006217"/>
    </source>
</evidence>
<evidence type="ECO:0000313" key="10">
    <source>
        <dbReference type="Proteomes" id="UP000663879"/>
    </source>
</evidence>
<dbReference type="InterPro" id="IPR001765">
    <property type="entry name" value="Carbonic_anhydrase"/>
</dbReference>
<dbReference type="SMART" id="SM00947">
    <property type="entry name" value="Pro_CA"/>
    <property type="match status" value="1"/>
</dbReference>
<evidence type="ECO:0000256" key="8">
    <source>
        <dbReference type="RuleBase" id="RU003956"/>
    </source>
</evidence>
<dbReference type="GO" id="GO:0008270">
    <property type="term" value="F:zinc ion binding"/>
    <property type="evidence" value="ECO:0007669"/>
    <property type="project" value="UniProtKB-UniRule"/>
</dbReference>
<keyword evidence="10" id="KW-1185">Reference proteome</keyword>
<feature type="non-terminal residue" evidence="9">
    <location>
        <position position="1"/>
    </location>
</feature>
<evidence type="ECO:0000313" key="9">
    <source>
        <dbReference type="EMBL" id="CAF0950609.1"/>
    </source>
</evidence>
<dbReference type="EMBL" id="CAJNOC010002772">
    <property type="protein sequence ID" value="CAF0950609.1"/>
    <property type="molecule type" value="Genomic_DNA"/>
</dbReference>
<keyword evidence="3 7" id="KW-0479">Metal-binding</keyword>
<dbReference type="SUPFAM" id="SSF53056">
    <property type="entry name" value="beta-carbonic anhydrase, cab"/>
    <property type="match status" value="1"/>
</dbReference>
<comment type="caution">
    <text evidence="9">The sequence shown here is derived from an EMBL/GenBank/DDBJ whole genome shotgun (WGS) entry which is preliminary data.</text>
</comment>
<evidence type="ECO:0000256" key="2">
    <source>
        <dbReference type="ARBA" id="ARBA00012925"/>
    </source>
</evidence>
<evidence type="ECO:0000256" key="5">
    <source>
        <dbReference type="ARBA" id="ARBA00023239"/>
    </source>
</evidence>
<dbReference type="Pfam" id="PF00484">
    <property type="entry name" value="Pro_CA"/>
    <property type="match status" value="1"/>
</dbReference>
<feature type="binding site" evidence="7">
    <location>
        <position position="118"/>
    </location>
    <ligand>
        <name>Zn(2+)</name>
        <dbReference type="ChEBI" id="CHEBI:29105"/>
    </ligand>
</feature>
<comment type="similarity">
    <text evidence="1 8">Belongs to the beta-class carbonic anhydrase family.</text>
</comment>
<dbReference type="PANTHER" id="PTHR11002">
    <property type="entry name" value="CARBONIC ANHYDRASE"/>
    <property type="match status" value="1"/>
</dbReference>
<feature type="binding site" evidence="7">
    <location>
        <position position="57"/>
    </location>
    <ligand>
        <name>Zn(2+)</name>
        <dbReference type="ChEBI" id="CHEBI:29105"/>
    </ligand>
</feature>
<keyword evidence="5 8" id="KW-0456">Lyase</keyword>
<keyword evidence="4 7" id="KW-0862">Zinc</keyword>
<comment type="function">
    <text evidence="8">Reversible hydration of carbon dioxide.</text>
</comment>
<comment type="cofactor">
    <cofactor evidence="7">
        <name>Zn(2+)</name>
        <dbReference type="ChEBI" id="CHEBI:29105"/>
    </cofactor>
    <text evidence="7">Binds 1 zinc ion per subunit.</text>
</comment>
<dbReference type="OrthoDB" id="10020193at2759"/>
<dbReference type="EC" id="4.2.1.1" evidence="2 8"/>
<evidence type="ECO:0000256" key="4">
    <source>
        <dbReference type="ARBA" id="ARBA00022833"/>
    </source>
</evidence>
<evidence type="ECO:0000256" key="3">
    <source>
        <dbReference type="ARBA" id="ARBA00022723"/>
    </source>
</evidence>
<comment type="catalytic activity">
    <reaction evidence="6 8">
        <text>hydrogencarbonate + H(+) = CO2 + H2O</text>
        <dbReference type="Rhea" id="RHEA:10748"/>
        <dbReference type="ChEBI" id="CHEBI:15377"/>
        <dbReference type="ChEBI" id="CHEBI:15378"/>
        <dbReference type="ChEBI" id="CHEBI:16526"/>
        <dbReference type="ChEBI" id="CHEBI:17544"/>
        <dbReference type="EC" id="4.2.1.1"/>
    </reaction>
</comment>
<dbReference type="PANTHER" id="PTHR11002:SF76">
    <property type="entry name" value="CARBONIC ANHYDRASE"/>
    <property type="match status" value="1"/>
</dbReference>
<sequence length="269" mass="30687">NFSLKKIKEMPALHKGMGKILEGILKYQKTIQSELLPLFREILDKPAPKMAIVTGTDSRIVASRLLQAQPGTFFLIRSPGNFIPKYESLDTSVASGTPAALELACVNNNANTIVVLGHSDSKPLNMLFDMKDNLEEHESNNPSALKKWLILNGKDSVVKYKEFEKSGFNKCLTFSEGEPNQFDAYIDPDNQFSPQDKFTMINTLKQLKNVNNYNFLRDRITKKLLRGYALWTDITTNDVYMFSYKAKRFVKIDESTYNDLYKECDTINQ</sequence>
<dbReference type="GO" id="GO:0004089">
    <property type="term" value="F:carbonate dehydratase activity"/>
    <property type="evidence" value="ECO:0007669"/>
    <property type="project" value="UniProtKB-UniRule"/>
</dbReference>